<gene>
    <name evidence="2" type="ORF">ACFPP7_14085</name>
</gene>
<dbReference type="EMBL" id="JBHSMX010000022">
    <property type="protein sequence ID" value="MFC5522032.1"/>
    <property type="molecule type" value="Genomic_DNA"/>
</dbReference>
<sequence>MQSHAHRIFGLALAALAVLSVAGSIMSDPRSIAAPAVSAASQTTELAALSERLQAHVRKLAGEIGERNVFHPQALRAAADYLRAQWASQGYQVVSQSYEAYRVRSENLEVTLAGASRPGEIIVIGAHYDSVSGSPGANDNASGVAALLELSRALAQAQPVKLARTVRFVAFVNEESPFFDRGEMGSMVYAKAARARGDNIRLMVSLEMLGYYSDAPGSQRYPPLFGFFYPDRANFIGFVSNFASRRPLREWVQAFRSHSDFPAESLATFEFVPGVAWSDHLPFWREGYPALMVTDTAFYRYAPYHSRRDTPDQLNYPAMARVVMGLQAALTTMASRPDRSR</sequence>
<evidence type="ECO:0000313" key="2">
    <source>
        <dbReference type="EMBL" id="MFC5522032.1"/>
    </source>
</evidence>
<feature type="domain" description="Peptidase M28" evidence="1">
    <location>
        <begin position="107"/>
        <end position="323"/>
    </location>
</feature>
<dbReference type="RefSeq" id="WP_377372084.1">
    <property type="nucleotide sequence ID" value="NZ_JBHSMX010000022.1"/>
</dbReference>
<reference evidence="3" key="1">
    <citation type="journal article" date="2019" name="Int. J. Syst. Evol. Microbiol.">
        <title>The Global Catalogue of Microorganisms (GCM) 10K type strain sequencing project: providing services to taxonomists for standard genome sequencing and annotation.</title>
        <authorList>
            <consortium name="The Broad Institute Genomics Platform"/>
            <consortium name="The Broad Institute Genome Sequencing Center for Infectious Disease"/>
            <person name="Wu L."/>
            <person name="Ma J."/>
        </authorList>
    </citation>
    <scope>NUCLEOTIDE SEQUENCE [LARGE SCALE GENOMIC DNA]</scope>
    <source>
        <strain evidence="3">CGMCC 4.7277</strain>
    </source>
</reference>
<name>A0ABW0QEF7_9BURK</name>
<dbReference type="Pfam" id="PF04389">
    <property type="entry name" value="Peptidase_M28"/>
    <property type="match status" value="1"/>
</dbReference>
<comment type="caution">
    <text evidence="2">The sequence shown here is derived from an EMBL/GenBank/DDBJ whole genome shotgun (WGS) entry which is preliminary data.</text>
</comment>
<evidence type="ECO:0000313" key="3">
    <source>
        <dbReference type="Proteomes" id="UP001596084"/>
    </source>
</evidence>
<dbReference type="PANTHER" id="PTHR12147">
    <property type="entry name" value="METALLOPEPTIDASE M28 FAMILY MEMBER"/>
    <property type="match status" value="1"/>
</dbReference>
<dbReference type="PANTHER" id="PTHR12147:SF26">
    <property type="entry name" value="PEPTIDASE M28 DOMAIN-CONTAINING PROTEIN"/>
    <property type="match status" value="1"/>
</dbReference>
<dbReference type="Proteomes" id="UP001596084">
    <property type="component" value="Unassembled WGS sequence"/>
</dbReference>
<evidence type="ECO:0000259" key="1">
    <source>
        <dbReference type="Pfam" id="PF04389"/>
    </source>
</evidence>
<dbReference type="Gene3D" id="3.40.630.10">
    <property type="entry name" value="Zn peptidases"/>
    <property type="match status" value="1"/>
</dbReference>
<protein>
    <submittedName>
        <fullName evidence="2">M28 family peptidase</fullName>
    </submittedName>
</protein>
<proteinExistence type="predicted"/>
<organism evidence="2 3">
    <name type="scientific">Polaromonas jejuensis</name>
    <dbReference type="NCBI Taxonomy" id="457502"/>
    <lineage>
        <taxon>Bacteria</taxon>
        <taxon>Pseudomonadati</taxon>
        <taxon>Pseudomonadota</taxon>
        <taxon>Betaproteobacteria</taxon>
        <taxon>Burkholderiales</taxon>
        <taxon>Comamonadaceae</taxon>
        <taxon>Polaromonas</taxon>
    </lineage>
</organism>
<dbReference type="SUPFAM" id="SSF53187">
    <property type="entry name" value="Zn-dependent exopeptidases"/>
    <property type="match status" value="1"/>
</dbReference>
<keyword evidence="3" id="KW-1185">Reference proteome</keyword>
<accession>A0ABW0QEF7</accession>
<dbReference type="InterPro" id="IPR045175">
    <property type="entry name" value="M28_fam"/>
</dbReference>
<dbReference type="InterPro" id="IPR007484">
    <property type="entry name" value="Peptidase_M28"/>
</dbReference>